<dbReference type="CDD" id="cd14256">
    <property type="entry name" value="Dockerin_I"/>
    <property type="match status" value="1"/>
</dbReference>
<keyword evidence="1" id="KW-0732">Signal</keyword>
<dbReference type="EMBL" id="JALEMU010000046">
    <property type="protein sequence ID" value="MCI5755193.1"/>
    <property type="molecule type" value="Genomic_DNA"/>
</dbReference>
<evidence type="ECO:0000256" key="1">
    <source>
        <dbReference type="SAM" id="SignalP"/>
    </source>
</evidence>
<protein>
    <submittedName>
        <fullName evidence="2">Dockerin type I repeat-containing protein</fullName>
    </submittedName>
</protein>
<dbReference type="Pfam" id="PF05345">
    <property type="entry name" value="He_PIG"/>
    <property type="match status" value="1"/>
</dbReference>
<dbReference type="Gene3D" id="2.60.40.10">
    <property type="entry name" value="Immunoglobulins"/>
    <property type="match status" value="1"/>
</dbReference>
<accession>A0AAE3K430</accession>
<dbReference type="GO" id="GO:0000272">
    <property type="term" value="P:polysaccharide catabolic process"/>
    <property type="evidence" value="ECO:0007669"/>
    <property type="project" value="InterPro"/>
</dbReference>
<reference evidence="2 3" key="1">
    <citation type="submission" date="2022-03" db="EMBL/GenBank/DDBJ databases">
        <title>Metagenome-assembled genomes from swine fecal metagenomes.</title>
        <authorList>
            <person name="Holman D.B."/>
            <person name="Kommadath A."/>
        </authorList>
    </citation>
    <scope>NUCLEOTIDE SEQUENCE [LARGE SCALE GENOMIC DNA]</scope>
    <source>
        <strain evidence="2">SUG147</strain>
    </source>
</reference>
<dbReference type="SUPFAM" id="SSF63446">
    <property type="entry name" value="Type I dockerin domain"/>
    <property type="match status" value="1"/>
</dbReference>
<evidence type="ECO:0000313" key="2">
    <source>
        <dbReference type="EMBL" id="MCI5755193.1"/>
    </source>
</evidence>
<comment type="caution">
    <text evidence="2">The sequence shown here is derived from an EMBL/GenBank/DDBJ whole genome shotgun (WGS) entry which is preliminary data.</text>
</comment>
<evidence type="ECO:0000313" key="3">
    <source>
        <dbReference type="Proteomes" id="UP001139365"/>
    </source>
</evidence>
<dbReference type="InterPro" id="IPR013783">
    <property type="entry name" value="Ig-like_fold"/>
</dbReference>
<proteinExistence type="predicted"/>
<dbReference type="Gene3D" id="1.10.1330.10">
    <property type="entry name" value="Dockerin domain"/>
    <property type="match status" value="1"/>
</dbReference>
<dbReference type="InterPro" id="IPR036439">
    <property type="entry name" value="Dockerin_dom_sf"/>
</dbReference>
<gene>
    <name evidence="2" type="ORF">MR241_02730</name>
</gene>
<feature type="chain" id="PRO_5042239165" evidence="1">
    <location>
        <begin position="27"/>
        <end position="399"/>
    </location>
</feature>
<feature type="signal peptide" evidence="1">
    <location>
        <begin position="1"/>
        <end position="26"/>
    </location>
</feature>
<name>A0AAE3K430_9BACT</name>
<dbReference type="AlphaFoldDB" id="A0AAE3K430"/>
<sequence length="399" mass="42902">MKHRRSAAVFLAVLLTLMSVPFAAFAESGVVFTFSCSVPENRQPELGDTVTYTVGISQNSGFCAGTFFFKPSDNLTYVPGSAVLLGNLQEDRVAEGENAGAYGLIYLEKSDYTSKSDSFCSVSFIVSGLGDISVEFYAYQLMNSKLADVPYTVTPGKSLTDTVKTPEKPVIKTESLPDGILNMQYDFMVEADRDDFLSWEVTSGALPEGIALSDEGMLSGIPTESGSFTFGVRAALTAGNIVSDEKQFTLTVLEAPRKLTPTKSSSYTVSGGYVTKVVAETKLSDFVGNFETPEYVKVFGSDGKEITDKSAYVGTGCRVSLMNGDNAVDSADVVVLGDISGDGRLTSVDYLRLRAYFGGDYELSGAYLAAAHIAGRDTVTSVDYLRLRAHFSGDYNIYN</sequence>
<dbReference type="Proteomes" id="UP001139365">
    <property type="component" value="Unassembled WGS sequence"/>
</dbReference>
<organism evidence="2 3">
    <name type="scientific">Candidatus Colimorpha enterica</name>
    <dbReference type="NCBI Taxonomy" id="3083063"/>
    <lineage>
        <taxon>Bacteria</taxon>
        <taxon>Pseudomonadati</taxon>
        <taxon>Bacteroidota</taxon>
        <taxon>Bacteroidia</taxon>
        <taxon>Bacteroidales</taxon>
        <taxon>Candidatus Colimorpha</taxon>
    </lineage>
</organism>
<dbReference type="PROSITE" id="PS00018">
    <property type="entry name" value="EF_HAND_1"/>
    <property type="match status" value="1"/>
</dbReference>
<dbReference type="InterPro" id="IPR018247">
    <property type="entry name" value="EF_Hand_1_Ca_BS"/>
</dbReference>